<dbReference type="STRING" id="1095629.A0A0C9XDZ9"/>
<dbReference type="Gene3D" id="3.20.20.190">
    <property type="entry name" value="Phosphatidylinositol (PI) phosphodiesterase"/>
    <property type="match status" value="1"/>
</dbReference>
<dbReference type="Gene3D" id="2.60.40.150">
    <property type="entry name" value="C2 domain"/>
    <property type="match status" value="1"/>
</dbReference>
<dbReference type="InterPro" id="IPR017946">
    <property type="entry name" value="PLC-like_Pdiesterase_TIM-brl"/>
</dbReference>
<dbReference type="GO" id="GO:0051209">
    <property type="term" value="P:release of sequestered calcium ion into cytosol"/>
    <property type="evidence" value="ECO:0007669"/>
    <property type="project" value="TreeGrafter"/>
</dbReference>
<evidence type="ECO:0000313" key="5">
    <source>
        <dbReference type="Proteomes" id="UP000054477"/>
    </source>
</evidence>
<dbReference type="Pfam" id="PF00388">
    <property type="entry name" value="PI-PLC-X"/>
    <property type="match status" value="1"/>
</dbReference>
<dbReference type="InterPro" id="IPR000909">
    <property type="entry name" value="PLipase_C_PInositol-sp_X_dom"/>
</dbReference>
<dbReference type="OrthoDB" id="269822at2759"/>
<proteinExistence type="predicted"/>
<dbReference type="PROSITE" id="PS50007">
    <property type="entry name" value="PIPLC_X_DOMAIN"/>
    <property type="match status" value="1"/>
</dbReference>
<keyword evidence="5" id="KW-1185">Reference proteome</keyword>
<dbReference type="AlphaFoldDB" id="A0A0C9XDZ9"/>
<dbReference type="EMBL" id="KN838795">
    <property type="protein sequence ID" value="KIJ94397.1"/>
    <property type="molecule type" value="Genomic_DNA"/>
</dbReference>
<dbReference type="PANTHER" id="PTHR10336:SF169">
    <property type="entry name" value="PHOSPHOINOSITIDE PHOSPHOLIPASE C"/>
    <property type="match status" value="1"/>
</dbReference>
<dbReference type="InterPro" id="IPR001711">
    <property type="entry name" value="PLipase_C_Pinositol-sp_Y"/>
</dbReference>
<dbReference type="Proteomes" id="UP000054477">
    <property type="component" value="Unassembled WGS sequence"/>
</dbReference>
<sequence length="572" mass="64265">MEADNNTYDFDTQIQEQLTDYYKADTDHNLDTSSWTDLRLSPEIVQWVEDQDITVNDLLARPVIKAIQVDDTLPITDYFLSSSHNTYLLTRQLLGRSSAEAYTHVLSRNARCVEIDVWPSSKGLLVTHGYTLSHGVSFSSVCLAINASIHPTDWPLFVSLECHVGVQGQKELVSVMKETWGDKLVVGRIEGVPDGMVTPGHLRGRIVVMVEYYPPVVVKGEQGSGEGQPGGEELSEDDDDEEEEEEPYEEKGEEEGGMNQDGNERPDERNRQPIEGPGEEKGSGLWPPWKRKPKTKQPKVKISDELAELGYYARSMKPRKGWLDQPLTSPPHILINISETSLSSLFPTCLLPLIAHASQHLRRVYPRGTRIQSSNFSPEVYWRSGTHVASLNWQKYDAGMQVNEAMFVGTMGWVDKPRGMRRGEIRGEGEGQGREKVVVEVVGVSSLPPPNNRTGKSFSTYILATLLHSSGSEQLQWRSKSVKTTHVPSQGADFVLPPDTRCFEWQYESDDLAFLRLGMYEDEPGKDDLIVVFCARLDRVVKGEWVVVRMMDGRGKISGASLVMRVRMEKVQ</sequence>
<dbReference type="GO" id="GO:0016042">
    <property type="term" value="P:lipid catabolic process"/>
    <property type="evidence" value="ECO:0007669"/>
    <property type="project" value="UniProtKB-KW"/>
</dbReference>
<name>A0A0C9XDZ9_9AGAR</name>
<reference evidence="4 5" key="1">
    <citation type="submission" date="2014-04" db="EMBL/GenBank/DDBJ databases">
        <authorList>
            <consortium name="DOE Joint Genome Institute"/>
            <person name="Kuo A."/>
            <person name="Kohler A."/>
            <person name="Nagy L.G."/>
            <person name="Floudas D."/>
            <person name="Copeland A."/>
            <person name="Barry K.W."/>
            <person name="Cichocki N."/>
            <person name="Veneault-Fourrey C."/>
            <person name="LaButti K."/>
            <person name="Lindquist E.A."/>
            <person name="Lipzen A."/>
            <person name="Lundell T."/>
            <person name="Morin E."/>
            <person name="Murat C."/>
            <person name="Sun H."/>
            <person name="Tunlid A."/>
            <person name="Henrissat B."/>
            <person name="Grigoriev I.V."/>
            <person name="Hibbett D.S."/>
            <person name="Martin F."/>
            <person name="Nordberg H.P."/>
            <person name="Cantor M.N."/>
            <person name="Hua S.X."/>
        </authorList>
    </citation>
    <scope>NUCLEOTIDE SEQUENCE [LARGE SCALE GENOMIC DNA]</scope>
    <source>
        <strain evidence="4 5">LaAM-08-1</strain>
    </source>
</reference>
<comment type="catalytic activity">
    <reaction evidence="1">
        <text>a 1,2-diacyl-sn-glycero-3-phospho-(1D-myo-inositol-4,5-bisphosphate) + H2O = 1D-myo-inositol 1,4,5-trisphosphate + a 1,2-diacyl-sn-glycerol + H(+)</text>
        <dbReference type="Rhea" id="RHEA:33179"/>
        <dbReference type="ChEBI" id="CHEBI:15377"/>
        <dbReference type="ChEBI" id="CHEBI:15378"/>
        <dbReference type="ChEBI" id="CHEBI:17815"/>
        <dbReference type="ChEBI" id="CHEBI:58456"/>
        <dbReference type="ChEBI" id="CHEBI:203600"/>
        <dbReference type="EC" id="3.1.4.11"/>
    </reaction>
</comment>
<dbReference type="EC" id="3.1.4.11" evidence="1"/>
<dbReference type="InterPro" id="IPR001192">
    <property type="entry name" value="PI-PLC_fam"/>
</dbReference>
<dbReference type="PANTHER" id="PTHR10336">
    <property type="entry name" value="PHOSPHOINOSITIDE-SPECIFIC PHOSPHOLIPASE C FAMILY PROTEIN"/>
    <property type="match status" value="1"/>
</dbReference>
<dbReference type="InterPro" id="IPR035892">
    <property type="entry name" value="C2_domain_sf"/>
</dbReference>
<feature type="domain" description="PI-PLC Y-box" evidence="3">
    <location>
        <begin position="306"/>
        <end position="421"/>
    </location>
</feature>
<dbReference type="SMART" id="SM00149">
    <property type="entry name" value="PLCYc"/>
    <property type="match status" value="1"/>
</dbReference>
<dbReference type="PRINTS" id="PR00390">
    <property type="entry name" value="PHPHLIPASEC"/>
</dbReference>
<dbReference type="GO" id="GO:0048015">
    <property type="term" value="P:phosphatidylinositol-mediated signaling"/>
    <property type="evidence" value="ECO:0007669"/>
    <property type="project" value="TreeGrafter"/>
</dbReference>
<dbReference type="SUPFAM" id="SSF51695">
    <property type="entry name" value="PLC-like phosphodiesterases"/>
    <property type="match status" value="1"/>
</dbReference>
<evidence type="ECO:0000256" key="1">
    <source>
        <dbReference type="RuleBase" id="RU361133"/>
    </source>
</evidence>
<evidence type="ECO:0000313" key="4">
    <source>
        <dbReference type="EMBL" id="KIJ94397.1"/>
    </source>
</evidence>
<keyword evidence="1" id="KW-0378">Hydrolase</keyword>
<protein>
    <recommendedName>
        <fullName evidence="1">Phosphoinositide phospholipase C</fullName>
        <ecNumber evidence="1">3.1.4.11</ecNumber>
    </recommendedName>
</protein>
<accession>A0A0C9XDZ9</accession>
<feature type="compositionally biased region" description="Basic and acidic residues" evidence="2">
    <location>
        <begin position="262"/>
        <end position="282"/>
    </location>
</feature>
<reference evidence="5" key="2">
    <citation type="submission" date="2015-01" db="EMBL/GenBank/DDBJ databases">
        <title>Evolutionary Origins and Diversification of the Mycorrhizal Mutualists.</title>
        <authorList>
            <consortium name="DOE Joint Genome Institute"/>
            <consortium name="Mycorrhizal Genomics Consortium"/>
            <person name="Kohler A."/>
            <person name="Kuo A."/>
            <person name="Nagy L.G."/>
            <person name="Floudas D."/>
            <person name="Copeland A."/>
            <person name="Barry K.W."/>
            <person name="Cichocki N."/>
            <person name="Veneault-Fourrey C."/>
            <person name="LaButti K."/>
            <person name="Lindquist E.A."/>
            <person name="Lipzen A."/>
            <person name="Lundell T."/>
            <person name="Morin E."/>
            <person name="Murat C."/>
            <person name="Riley R."/>
            <person name="Ohm R."/>
            <person name="Sun H."/>
            <person name="Tunlid A."/>
            <person name="Henrissat B."/>
            <person name="Grigoriev I.V."/>
            <person name="Hibbett D.S."/>
            <person name="Martin F."/>
        </authorList>
    </citation>
    <scope>NUCLEOTIDE SEQUENCE [LARGE SCALE GENOMIC DNA]</scope>
    <source>
        <strain evidence="5">LaAM-08-1</strain>
    </source>
</reference>
<dbReference type="PROSITE" id="PS50008">
    <property type="entry name" value="PIPLC_Y_DOMAIN"/>
    <property type="match status" value="1"/>
</dbReference>
<dbReference type="Pfam" id="PF00387">
    <property type="entry name" value="PI-PLC-Y"/>
    <property type="match status" value="1"/>
</dbReference>
<dbReference type="HOGENOM" id="CLU_002738_3_1_1"/>
<gene>
    <name evidence="4" type="ORF">K443DRAFT_683760</name>
</gene>
<dbReference type="SMART" id="SM00148">
    <property type="entry name" value="PLCXc"/>
    <property type="match status" value="1"/>
</dbReference>
<feature type="compositionally biased region" description="Basic residues" evidence="2">
    <location>
        <begin position="289"/>
        <end position="299"/>
    </location>
</feature>
<dbReference type="GO" id="GO:0004435">
    <property type="term" value="F:phosphatidylinositol-4,5-bisphosphate phospholipase C activity"/>
    <property type="evidence" value="ECO:0007669"/>
    <property type="project" value="UniProtKB-EC"/>
</dbReference>
<keyword evidence="1" id="KW-0443">Lipid metabolism</keyword>
<organism evidence="4 5">
    <name type="scientific">Laccaria amethystina LaAM-08-1</name>
    <dbReference type="NCBI Taxonomy" id="1095629"/>
    <lineage>
        <taxon>Eukaryota</taxon>
        <taxon>Fungi</taxon>
        <taxon>Dikarya</taxon>
        <taxon>Basidiomycota</taxon>
        <taxon>Agaricomycotina</taxon>
        <taxon>Agaricomycetes</taxon>
        <taxon>Agaricomycetidae</taxon>
        <taxon>Agaricales</taxon>
        <taxon>Agaricineae</taxon>
        <taxon>Hydnangiaceae</taxon>
        <taxon>Laccaria</taxon>
    </lineage>
</organism>
<evidence type="ECO:0000256" key="2">
    <source>
        <dbReference type="SAM" id="MobiDB-lite"/>
    </source>
</evidence>
<feature type="region of interest" description="Disordered" evidence="2">
    <location>
        <begin position="219"/>
        <end position="301"/>
    </location>
</feature>
<keyword evidence="1" id="KW-0442">Lipid degradation</keyword>
<evidence type="ECO:0000259" key="3">
    <source>
        <dbReference type="PROSITE" id="PS50008"/>
    </source>
</evidence>
<feature type="compositionally biased region" description="Acidic residues" evidence="2">
    <location>
        <begin position="233"/>
        <end position="256"/>
    </location>
</feature>